<dbReference type="FunFam" id="3.40.390.10:FF:000009">
    <property type="entry name" value="Oligopeptidase A"/>
    <property type="match status" value="1"/>
</dbReference>
<accession>A0AA90H1W5</accession>
<evidence type="ECO:0000256" key="2">
    <source>
        <dbReference type="ARBA" id="ARBA00022670"/>
    </source>
</evidence>
<organism evidence="9">
    <name type="scientific">Streptantibioticus silvisoli</name>
    <dbReference type="NCBI Taxonomy" id="2705255"/>
    <lineage>
        <taxon>Bacteria</taxon>
        <taxon>Bacillati</taxon>
        <taxon>Actinomycetota</taxon>
        <taxon>Actinomycetes</taxon>
        <taxon>Kitasatosporales</taxon>
        <taxon>Streptomycetaceae</taxon>
        <taxon>Streptantibioticus</taxon>
    </lineage>
</organism>
<gene>
    <name evidence="9" type="ORF">POF50_004810</name>
</gene>
<dbReference type="InterPro" id="IPR001567">
    <property type="entry name" value="Pept_M3A_M3B_dom"/>
</dbReference>
<dbReference type="GO" id="GO:0004180">
    <property type="term" value="F:carboxypeptidase activity"/>
    <property type="evidence" value="ECO:0007669"/>
    <property type="project" value="TreeGrafter"/>
</dbReference>
<evidence type="ECO:0000256" key="7">
    <source>
        <dbReference type="RuleBase" id="RU003435"/>
    </source>
</evidence>
<dbReference type="InterPro" id="IPR024079">
    <property type="entry name" value="MetalloPept_cat_dom_sf"/>
</dbReference>
<evidence type="ECO:0000256" key="6">
    <source>
        <dbReference type="ARBA" id="ARBA00023049"/>
    </source>
</evidence>
<evidence type="ECO:0000256" key="1">
    <source>
        <dbReference type="ARBA" id="ARBA00006040"/>
    </source>
</evidence>
<keyword evidence="3 7" id="KW-0479">Metal-binding</keyword>
<dbReference type="SUPFAM" id="SSF55486">
    <property type="entry name" value="Metalloproteases ('zincins'), catalytic domain"/>
    <property type="match status" value="1"/>
</dbReference>
<reference evidence="9" key="1">
    <citation type="submission" date="2023-05" db="EMBL/GenBank/DDBJ databases">
        <title>Streptantibioticus silvisoli sp. nov., acidotolerant actinomycetes 1 from pine litter.</title>
        <authorList>
            <person name="Swiecimska M."/>
            <person name="Golinska P."/>
            <person name="Sangal V."/>
            <person name="Wachnowicz B."/>
            <person name="Goodfellow M."/>
        </authorList>
    </citation>
    <scope>NUCLEOTIDE SEQUENCE</scope>
    <source>
        <strain evidence="9">SL13</strain>
    </source>
</reference>
<evidence type="ECO:0000313" key="9">
    <source>
        <dbReference type="EMBL" id="MDI5968672.1"/>
    </source>
</evidence>
<dbReference type="GO" id="GO:0006508">
    <property type="term" value="P:proteolysis"/>
    <property type="evidence" value="ECO:0007669"/>
    <property type="project" value="UniProtKB-KW"/>
</dbReference>
<keyword evidence="4 7" id="KW-0378">Hydrolase</keyword>
<proteinExistence type="inferred from homology"/>
<dbReference type="AlphaFoldDB" id="A0AA90H1W5"/>
<comment type="cofactor">
    <cofactor evidence="7">
        <name>Zn(2+)</name>
        <dbReference type="ChEBI" id="CHEBI:29105"/>
    </cofactor>
    <text evidence="7">Binds 1 zinc ion.</text>
</comment>
<comment type="caution">
    <text evidence="9">The sequence shown here is derived from an EMBL/GenBank/DDBJ whole genome shotgun (WGS) entry which is preliminary data.</text>
</comment>
<keyword evidence="5 7" id="KW-0862">Zinc</keyword>
<dbReference type="PANTHER" id="PTHR43660">
    <property type="entry name" value="DIPEPTIDYL CARBOXYPEPTIDASE"/>
    <property type="match status" value="1"/>
</dbReference>
<feature type="domain" description="Peptidase M3A/M3B catalytic" evidence="8">
    <location>
        <begin position="234"/>
        <end position="671"/>
    </location>
</feature>
<protein>
    <submittedName>
        <fullName evidence="9">M3 family metallopeptidase</fullName>
        <ecNumber evidence="9">3.4.24.-</ecNumber>
    </submittedName>
</protein>
<evidence type="ECO:0000256" key="3">
    <source>
        <dbReference type="ARBA" id="ARBA00022723"/>
    </source>
</evidence>
<dbReference type="PANTHER" id="PTHR43660:SF1">
    <property type="entry name" value="DIPEPTIDYL CARBOXYPEPTIDASE"/>
    <property type="match status" value="1"/>
</dbReference>
<evidence type="ECO:0000259" key="8">
    <source>
        <dbReference type="Pfam" id="PF01432"/>
    </source>
</evidence>
<keyword evidence="6 7" id="KW-0482">Metalloprotease</keyword>
<dbReference type="Gene3D" id="1.10.1370.10">
    <property type="entry name" value="Neurolysin, domain 3"/>
    <property type="match status" value="1"/>
</dbReference>
<dbReference type="EMBL" id="JABXJJ020000004">
    <property type="protein sequence ID" value="MDI5968672.1"/>
    <property type="molecule type" value="Genomic_DNA"/>
</dbReference>
<sequence>MTSTNPFFAPSTLPFRLPDFAAIRPEHYAPAFDRGMAEQLAEIAAITGCGEALTFDNTVVALERSGRLLERARVVFANQTSADSSPRTEELDAEYQPRFAAHEDAILLDRELFARIDALYADRADLGLDPESLRLLERVHTDFTRAGARLSPDEQRRLREFNAELATLETSFEQNLMADTRARALVLDSAEELAGLSPDAIAAAAENARTLGYDGRWVLSLKLFSNQSELAWLTDRSVRERLLTASLGRGEDVNRDLVVRIATARAERAALLGLPSHAAYVLQNRTAGTTGAVEDFLGRLVPLAVASARAEAEQLTAAVEDGGELAPWDWKFYAEKVRAAEHDIDEAALRPYFELERVLRDGVFHAAGEVYGLRITEREDLTAYHPDARVFEVRQEDGTPVGLFLGDYYARASKRGGAWMNSLVDQSHLFDERPVVVNNLNIAKPPAGEPTLLTIDEVRTLFHEFGHALHGLLSDVRYPSFSGTSVMQDVVEFPSQVNEMWLARPEILSRYAVHHVTGEPLAAEVVERLMRARRSGEGFRTVEYLAATLLDWAWHSIGADTDPGDPLAFEAAALESAGLALELIPPRYRTTYFAHVFAGAYSAGYYSYIWSEVLDADMVEWFEGNGRTVRESGELFREGLLSRGGSVDMMDAYRAVVGQDPRIEPLLARRGLLT</sequence>
<dbReference type="InterPro" id="IPR024077">
    <property type="entry name" value="Neurolysin/TOP_dom2"/>
</dbReference>
<comment type="similarity">
    <text evidence="1 7">Belongs to the peptidase M3 family.</text>
</comment>
<dbReference type="RefSeq" id="WP_271313226.1">
    <property type="nucleotide sequence ID" value="NZ_JABXJJ020000004.1"/>
</dbReference>
<keyword evidence="2 7" id="KW-0645">Protease</keyword>
<dbReference type="GO" id="GO:0005829">
    <property type="term" value="C:cytosol"/>
    <property type="evidence" value="ECO:0007669"/>
    <property type="project" value="TreeGrafter"/>
</dbReference>
<dbReference type="CDD" id="cd06456">
    <property type="entry name" value="M3A_DCP"/>
    <property type="match status" value="1"/>
</dbReference>
<dbReference type="Pfam" id="PF01432">
    <property type="entry name" value="Peptidase_M3"/>
    <property type="match status" value="1"/>
</dbReference>
<dbReference type="Gene3D" id="3.40.390.10">
    <property type="entry name" value="Collagenase (Catalytic Domain)"/>
    <property type="match status" value="1"/>
</dbReference>
<evidence type="ECO:0000256" key="5">
    <source>
        <dbReference type="ARBA" id="ARBA00022833"/>
    </source>
</evidence>
<dbReference type="InterPro" id="IPR034005">
    <property type="entry name" value="M3A_DCP"/>
</dbReference>
<dbReference type="Gene3D" id="1.10.1370.40">
    <property type="match status" value="1"/>
</dbReference>
<name>A0AA90H1W5_9ACTN</name>
<dbReference type="GO" id="GO:0046872">
    <property type="term" value="F:metal ion binding"/>
    <property type="evidence" value="ECO:0007669"/>
    <property type="project" value="UniProtKB-UniRule"/>
</dbReference>
<dbReference type="GO" id="GO:0004222">
    <property type="term" value="F:metalloendopeptidase activity"/>
    <property type="evidence" value="ECO:0007669"/>
    <property type="project" value="InterPro"/>
</dbReference>
<dbReference type="EC" id="3.4.24.-" evidence="9"/>
<dbReference type="InterPro" id="IPR045090">
    <property type="entry name" value="Pept_M3A_M3B"/>
</dbReference>
<evidence type="ECO:0000256" key="4">
    <source>
        <dbReference type="ARBA" id="ARBA00022801"/>
    </source>
</evidence>